<proteinExistence type="predicted"/>
<keyword evidence="2" id="KW-0804">Transcription</keyword>
<dbReference type="AlphaFoldDB" id="A0A3A3GB07"/>
<evidence type="ECO:0000256" key="1">
    <source>
        <dbReference type="ARBA" id="ARBA00023015"/>
    </source>
</evidence>
<dbReference type="GO" id="GO:0003700">
    <property type="term" value="F:DNA-binding transcription factor activity"/>
    <property type="evidence" value="ECO:0007669"/>
    <property type="project" value="InterPro"/>
</dbReference>
<dbReference type="InterPro" id="IPR018060">
    <property type="entry name" value="HTH_AraC"/>
</dbReference>
<accession>A0A3A3GB07</accession>
<evidence type="ECO:0000259" key="3">
    <source>
        <dbReference type="PROSITE" id="PS01124"/>
    </source>
</evidence>
<evidence type="ECO:0000256" key="2">
    <source>
        <dbReference type="ARBA" id="ARBA00023163"/>
    </source>
</evidence>
<dbReference type="EMBL" id="QYZD01000064">
    <property type="protein sequence ID" value="RJG15834.1"/>
    <property type="molecule type" value="Genomic_DNA"/>
</dbReference>
<dbReference type="Proteomes" id="UP000266177">
    <property type="component" value="Unassembled WGS sequence"/>
</dbReference>
<evidence type="ECO:0000313" key="4">
    <source>
        <dbReference type="EMBL" id="RJG15834.1"/>
    </source>
</evidence>
<dbReference type="SUPFAM" id="SSF46689">
    <property type="entry name" value="Homeodomain-like"/>
    <property type="match status" value="1"/>
</dbReference>
<comment type="caution">
    <text evidence="4">The sequence shown here is derived from an EMBL/GenBank/DDBJ whole genome shotgun (WGS) entry which is preliminary data.</text>
</comment>
<dbReference type="PROSITE" id="PS01124">
    <property type="entry name" value="HTH_ARAC_FAMILY_2"/>
    <property type="match status" value="1"/>
</dbReference>
<dbReference type="GO" id="GO:0043565">
    <property type="term" value="F:sequence-specific DNA binding"/>
    <property type="evidence" value="ECO:0007669"/>
    <property type="project" value="InterPro"/>
</dbReference>
<reference evidence="4 5" key="1">
    <citation type="submission" date="2018-09" db="EMBL/GenBank/DDBJ databases">
        <title>Paenibacillus SK2017-BO5.</title>
        <authorList>
            <person name="Piskunova J.V."/>
            <person name="Dubiley S.A."/>
            <person name="Severinov K.V."/>
        </authorList>
    </citation>
    <scope>NUCLEOTIDE SEQUENCE [LARGE SCALE GENOMIC DNA]</scope>
    <source>
        <strain evidence="4 5">BO5</strain>
    </source>
</reference>
<dbReference type="Pfam" id="PF12833">
    <property type="entry name" value="HTH_18"/>
    <property type="match status" value="1"/>
</dbReference>
<feature type="domain" description="HTH araC/xylS-type" evidence="3">
    <location>
        <begin position="23"/>
        <end position="70"/>
    </location>
</feature>
<name>A0A3A3GB07_PANTH</name>
<protein>
    <submittedName>
        <fullName evidence="4">Helix-turn-helix domain-containing protein</fullName>
    </submittedName>
</protein>
<keyword evidence="1" id="KW-0805">Transcription regulation</keyword>
<evidence type="ECO:0000313" key="5">
    <source>
        <dbReference type="Proteomes" id="UP000266177"/>
    </source>
</evidence>
<gene>
    <name evidence="4" type="ORF">DQX05_29230</name>
</gene>
<sequence length="113" mass="12575">MGSEGDKLSAELDTPHFREEQLLQFAHSLLCVTALPVTEICYASGFSRLKHFERSFKKKYGRAPGGLRIERNVRPDHMPTNSPGVGLCRGLFLLDGTANGPVRLKRMNIGHKP</sequence>
<organism evidence="4 5">
    <name type="scientific">Paenibacillus thiaminolyticus</name>
    <name type="common">Bacillus thiaminolyticus</name>
    <dbReference type="NCBI Taxonomy" id="49283"/>
    <lineage>
        <taxon>Bacteria</taxon>
        <taxon>Bacillati</taxon>
        <taxon>Bacillota</taxon>
        <taxon>Bacilli</taxon>
        <taxon>Bacillales</taxon>
        <taxon>Paenibacillaceae</taxon>
        <taxon>Paenibacillus</taxon>
    </lineage>
</organism>
<dbReference type="OrthoDB" id="241790at2"/>
<dbReference type="Gene3D" id="1.10.10.60">
    <property type="entry name" value="Homeodomain-like"/>
    <property type="match status" value="1"/>
</dbReference>
<dbReference type="InterPro" id="IPR009057">
    <property type="entry name" value="Homeodomain-like_sf"/>
</dbReference>